<dbReference type="GO" id="GO:0005524">
    <property type="term" value="F:ATP binding"/>
    <property type="evidence" value="ECO:0007669"/>
    <property type="project" value="UniProtKB-KW"/>
</dbReference>
<keyword evidence="8" id="KW-1278">Translocase</keyword>
<dbReference type="GO" id="GO:0016887">
    <property type="term" value="F:ATP hydrolysis activity"/>
    <property type="evidence" value="ECO:0007669"/>
    <property type="project" value="InterPro"/>
</dbReference>
<dbReference type="Gene3D" id="3.40.50.300">
    <property type="entry name" value="P-loop containing nucleotide triphosphate hydrolases"/>
    <property type="match status" value="2"/>
</dbReference>
<keyword evidence="5" id="KW-0677">Repeat</keyword>
<evidence type="ECO:0000256" key="3">
    <source>
        <dbReference type="ARBA" id="ARBA00022475"/>
    </source>
</evidence>
<comment type="caution">
    <text evidence="11">The sequence shown here is derived from an EMBL/GenBank/DDBJ whole genome shotgun (WGS) entry which is preliminary data.</text>
</comment>
<evidence type="ECO:0000256" key="8">
    <source>
        <dbReference type="ARBA" id="ARBA00022967"/>
    </source>
</evidence>
<keyword evidence="6" id="KW-0547">Nucleotide-binding</keyword>
<dbReference type="OrthoDB" id="9771863at2"/>
<dbReference type="CDD" id="cd03216">
    <property type="entry name" value="ABC_Carb_Monos_I"/>
    <property type="match status" value="1"/>
</dbReference>
<organism evidence="11 12">
    <name type="scientific">Christensenella minuta</name>
    <dbReference type="NCBI Taxonomy" id="626937"/>
    <lineage>
        <taxon>Bacteria</taxon>
        <taxon>Bacillati</taxon>
        <taxon>Bacillota</taxon>
        <taxon>Clostridia</taxon>
        <taxon>Christensenellales</taxon>
        <taxon>Christensenellaceae</taxon>
        <taxon>Christensenella</taxon>
    </lineage>
</organism>
<evidence type="ECO:0000259" key="10">
    <source>
        <dbReference type="PROSITE" id="PS50893"/>
    </source>
</evidence>
<comment type="subcellular location">
    <subcellularLocation>
        <location evidence="1">Cell membrane</location>
        <topology evidence="1">Peripheral membrane protein</topology>
    </subcellularLocation>
</comment>
<dbReference type="CDD" id="cd03215">
    <property type="entry name" value="ABC_Carb_Monos_II"/>
    <property type="match status" value="1"/>
</dbReference>
<dbReference type="STRING" id="626937.HMPREF3293_00402"/>
<protein>
    <submittedName>
        <fullName evidence="11">Putative sugar ABC transporter, ATP binding protein</fullName>
    </submittedName>
</protein>
<reference evidence="11 12" key="1">
    <citation type="submission" date="2016-02" db="EMBL/GenBank/DDBJ databases">
        <authorList>
            <person name="Wen L."/>
            <person name="He K."/>
            <person name="Yang H."/>
        </authorList>
    </citation>
    <scope>NUCLEOTIDE SEQUENCE [LARGE SCALE GENOMIC DNA]</scope>
    <source>
        <strain evidence="11 12">DSM 22607</strain>
    </source>
</reference>
<evidence type="ECO:0000256" key="6">
    <source>
        <dbReference type="ARBA" id="ARBA00022741"/>
    </source>
</evidence>
<dbReference type="Proteomes" id="UP000070366">
    <property type="component" value="Unassembled WGS sequence"/>
</dbReference>
<gene>
    <name evidence="11" type="ORF">HMPREF3293_00402</name>
</gene>
<dbReference type="InterPro" id="IPR003439">
    <property type="entry name" value="ABC_transporter-like_ATP-bd"/>
</dbReference>
<feature type="domain" description="ABC transporter" evidence="10">
    <location>
        <begin position="5"/>
        <end position="242"/>
    </location>
</feature>
<evidence type="ECO:0000256" key="4">
    <source>
        <dbReference type="ARBA" id="ARBA00022597"/>
    </source>
</evidence>
<dbReference type="InterPro" id="IPR050107">
    <property type="entry name" value="ABC_carbohydrate_import_ATPase"/>
</dbReference>
<sequence>MGTILSVKNISKSFPGVKALDDVSLDVKRGEIHALLGENGAGKSTFIKIVSGVFRADEGEIFMEDQKVDIKSPADAVEAGISVVHQELNIVPWLDVATNFMLGQERTKNFLNVIDKKYSVQKAKESLERLGFDIDVTKKMQMLSFAEQQMVEIAKVISTNPKVVILDEPTAALAQQERINLYQVVNTLKERGVGIIYITHIFEEVFSLADRVSVLRDGQYIGTEERENLDEKMLIKMVVGREVKSIPRKSIATDEVILEVRNLNVEGKLHDINFNLKRGEILGFAGLAGAGRSEIIRAVFGADRKDSGEVWIEGRQVEINSPYDAYQAGIALVPEERKSEGLMMEMTMEYNNACASLSKMTNKAGMISYKRVKKRAHEAVKKFEISPPDVMRKAKLFSGGNQQKIVVSKCVNADPKILLVDEPTRGVDVGAKEEIHAILDEMVKEGKSIIVVSSELLEVLKLSDRVLVVRDGRIVAELTKEEAGQEVIMQYAMGGSSYE</sequence>
<evidence type="ECO:0000313" key="11">
    <source>
        <dbReference type="EMBL" id="KXK66711.1"/>
    </source>
</evidence>
<evidence type="ECO:0000256" key="9">
    <source>
        <dbReference type="ARBA" id="ARBA00023136"/>
    </source>
</evidence>
<keyword evidence="2" id="KW-0813">Transport</keyword>
<evidence type="ECO:0000313" key="12">
    <source>
        <dbReference type="Proteomes" id="UP000070366"/>
    </source>
</evidence>
<dbReference type="InterPro" id="IPR003593">
    <property type="entry name" value="AAA+_ATPase"/>
</dbReference>
<dbReference type="SUPFAM" id="SSF52540">
    <property type="entry name" value="P-loop containing nucleoside triphosphate hydrolases"/>
    <property type="match status" value="2"/>
</dbReference>
<keyword evidence="9" id="KW-0472">Membrane</keyword>
<name>A0A136Q7Q5_9FIRM</name>
<evidence type="ECO:0000256" key="1">
    <source>
        <dbReference type="ARBA" id="ARBA00004202"/>
    </source>
</evidence>
<keyword evidence="4" id="KW-0762">Sugar transport</keyword>
<dbReference type="InterPro" id="IPR027417">
    <property type="entry name" value="P-loop_NTPase"/>
</dbReference>
<dbReference type="PANTHER" id="PTHR43790">
    <property type="entry name" value="CARBOHYDRATE TRANSPORT ATP-BINDING PROTEIN MG119-RELATED"/>
    <property type="match status" value="1"/>
</dbReference>
<dbReference type="FunFam" id="3.40.50.300:FF:000127">
    <property type="entry name" value="Ribose import ATP-binding protein RbsA"/>
    <property type="match status" value="1"/>
</dbReference>
<dbReference type="PANTHER" id="PTHR43790:SF3">
    <property type="entry name" value="D-ALLOSE IMPORT ATP-BINDING PROTEIN ALSA-RELATED"/>
    <property type="match status" value="1"/>
</dbReference>
<dbReference type="KEGG" id="cmiu:B1H56_07405"/>
<proteinExistence type="predicted"/>
<evidence type="ECO:0000256" key="7">
    <source>
        <dbReference type="ARBA" id="ARBA00022840"/>
    </source>
</evidence>
<dbReference type="InterPro" id="IPR017871">
    <property type="entry name" value="ABC_transporter-like_CS"/>
</dbReference>
<dbReference type="GO" id="GO:0005886">
    <property type="term" value="C:plasma membrane"/>
    <property type="evidence" value="ECO:0007669"/>
    <property type="project" value="UniProtKB-SubCell"/>
</dbReference>
<keyword evidence="12" id="KW-1185">Reference proteome</keyword>
<dbReference type="EMBL" id="LSZW01000032">
    <property type="protein sequence ID" value="KXK66711.1"/>
    <property type="molecule type" value="Genomic_DNA"/>
</dbReference>
<accession>A0A136Q7Q5</accession>
<dbReference type="PROSITE" id="PS00211">
    <property type="entry name" value="ABC_TRANSPORTER_1"/>
    <property type="match status" value="1"/>
</dbReference>
<keyword evidence="3" id="KW-1003">Cell membrane</keyword>
<evidence type="ECO:0000256" key="5">
    <source>
        <dbReference type="ARBA" id="ARBA00022737"/>
    </source>
</evidence>
<dbReference type="SMART" id="SM00382">
    <property type="entry name" value="AAA"/>
    <property type="match status" value="2"/>
</dbReference>
<dbReference type="PATRIC" id="fig|626937.4.peg.395"/>
<dbReference type="RefSeq" id="WP_066523409.1">
    <property type="nucleotide sequence ID" value="NZ_CABMOF010000018.1"/>
</dbReference>
<keyword evidence="7" id="KW-0067">ATP-binding</keyword>
<dbReference type="PROSITE" id="PS50893">
    <property type="entry name" value="ABC_TRANSPORTER_2"/>
    <property type="match status" value="2"/>
</dbReference>
<feature type="domain" description="ABC transporter" evidence="10">
    <location>
        <begin position="251"/>
        <end position="496"/>
    </location>
</feature>
<dbReference type="AlphaFoldDB" id="A0A136Q7Q5"/>
<evidence type="ECO:0000256" key="2">
    <source>
        <dbReference type="ARBA" id="ARBA00022448"/>
    </source>
</evidence>
<dbReference type="Pfam" id="PF00005">
    <property type="entry name" value="ABC_tran"/>
    <property type="match status" value="2"/>
</dbReference>